<proteinExistence type="predicted"/>
<evidence type="ECO:0000313" key="2">
    <source>
        <dbReference type="Proteomes" id="UP001303760"/>
    </source>
</evidence>
<organism evidence="1 2">
    <name type="scientific">Achaetomium macrosporum</name>
    <dbReference type="NCBI Taxonomy" id="79813"/>
    <lineage>
        <taxon>Eukaryota</taxon>
        <taxon>Fungi</taxon>
        <taxon>Dikarya</taxon>
        <taxon>Ascomycota</taxon>
        <taxon>Pezizomycotina</taxon>
        <taxon>Sordariomycetes</taxon>
        <taxon>Sordariomycetidae</taxon>
        <taxon>Sordariales</taxon>
        <taxon>Chaetomiaceae</taxon>
        <taxon>Achaetomium</taxon>
    </lineage>
</organism>
<reference evidence="1" key="1">
    <citation type="journal article" date="2023" name="Mol. Phylogenet. Evol.">
        <title>Genome-scale phylogeny and comparative genomics of the fungal order Sordariales.</title>
        <authorList>
            <person name="Hensen N."/>
            <person name="Bonometti L."/>
            <person name="Westerberg I."/>
            <person name="Brannstrom I.O."/>
            <person name="Guillou S."/>
            <person name="Cros-Aarteil S."/>
            <person name="Calhoun S."/>
            <person name="Haridas S."/>
            <person name="Kuo A."/>
            <person name="Mondo S."/>
            <person name="Pangilinan J."/>
            <person name="Riley R."/>
            <person name="LaButti K."/>
            <person name="Andreopoulos B."/>
            <person name="Lipzen A."/>
            <person name="Chen C."/>
            <person name="Yan M."/>
            <person name="Daum C."/>
            <person name="Ng V."/>
            <person name="Clum A."/>
            <person name="Steindorff A."/>
            <person name="Ohm R.A."/>
            <person name="Martin F."/>
            <person name="Silar P."/>
            <person name="Natvig D.O."/>
            <person name="Lalanne C."/>
            <person name="Gautier V."/>
            <person name="Ament-Velasquez S.L."/>
            <person name="Kruys A."/>
            <person name="Hutchinson M.I."/>
            <person name="Powell A.J."/>
            <person name="Barry K."/>
            <person name="Miller A.N."/>
            <person name="Grigoriev I.V."/>
            <person name="Debuchy R."/>
            <person name="Gladieux P."/>
            <person name="Hiltunen Thoren M."/>
            <person name="Johannesson H."/>
        </authorList>
    </citation>
    <scope>NUCLEOTIDE SEQUENCE</scope>
    <source>
        <strain evidence="1">CBS 532.94</strain>
    </source>
</reference>
<gene>
    <name evidence="1" type="ORF">C8A03DRAFT_13605</name>
</gene>
<dbReference type="EMBL" id="MU860049">
    <property type="protein sequence ID" value="KAK4240026.1"/>
    <property type="molecule type" value="Genomic_DNA"/>
</dbReference>
<keyword evidence="2" id="KW-1185">Reference proteome</keyword>
<reference evidence="1" key="2">
    <citation type="submission" date="2023-05" db="EMBL/GenBank/DDBJ databases">
        <authorList>
            <consortium name="Lawrence Berkeley National Laboratory"/>
            <person name="Steindorff A."/>
            <person name="Hensen N."/>
            <person name="Bonometti L."/>
            <person name="Westerberg I."/>
            <person name="Brannstrom I.O."/>
            <person name="Guillou S."/>
            <person name="Cros-Aarteil S."/>
            <person name="Calhoun S."/>
            <person name="Haridas S."/>
            <person name="Kuo A."/>
            <person name="Mondo S."/>
            <person name="Pangilinan J."/>
            <person name="Riley R."/>
            <person name="Labutti K."/>
            <person name="Andreopoulos B."/>
            <person name="Lipzen A."/>
            <person name="Chen C."/>
            <person name="Yanf M."/>
            <person name="Daum C."/>
            <person name="Ng V."/>
            <person name="Clum A."/>
            <person name="Ohm R."/>
            <person name="Martin F."/>
            <person name="Silar P."/>
            <person name="Natvig D."/>
            <person name="Lalanne C."/>
            <person name="Gautier V."/>
            <person name="Ament-Velasquez S.L."/>
            <person name="Kruys A."/>
            <person name="Hutchinson M.I."/>
            <person name="Powell A.J."/>
            <person name="Barry K."/>
            <person name="Miller A.N."/>
            <person name="Grigoriev I.V."/>
            <person name="Debuchy R."/>
            <person name="Gladieux P."/>
            <person name="Thoren M.H."/>
            <person name="Johannesson H."/>
        </authorList>
    </citation>
    <scope>NUCLEOTIDE SEQUENCE</scope>
    <source>
        <strain evidence="1">CBS 532.94</strain>
    </source>
</reference>
<dbReference type="Proteomes" id="UP001303760">
    <property type="component" value="Unassembled WGS sequence"/>
</dbReference>
<protein>
    <submittedName>
        <fullName evidence="1">Uncharacterized protein</fullName>
    </submittedName>
</protein>
<comment type="caution">
    <text evidence="1">The sequence shown here is derived from an EMBL/GenBank/DDBJ whole genome shotgun (WGS) entry which is preliminary data.</text>
</comment>
<dbReference type="Pfam" id="PF11578">
    <property type="entry name" value="DUF3237"/>
    <property type="match status" value="1"/>
</dbReference>
<accession>A0AAN7CED3</accession>
<dbReference type="Gene3D" id="2.40.160.20">
    <property type="match status" value="1"/>
</dbReference>
<evidence type="ECO:0000313" key="1">
    <source>
        <dbReference type="EMBL" id="KAK4240026.1"/>
    </source>
</evidence>
<name>A0AAN7CED3_9PEZI</name>
<dbReference type="AlphaFoldDB" id="A0AAN7CED3"/>
<sequence length="164" mass="17317">MADFPKLIPAFTVQVAIAPPRPISPTLTVVPFLSEGGSIVAEPSYPIQLNAAIEHGADYIKAFPDGRHVRLDVQSTARDDATGALVRFMYTGKISTLGAAGKVLRGEAGAATTPFGDAFSVVEFETGSKELAALHEKIYVGSGRFVLEPGKPVIVEYKVSEVSA</sequence>